<protein>
    <submittedName>
        <fullName evidence="5">Uncharacterized protein</fullName>
    </submittedName>
</protein>
<evidence type="ECO:0000313" key="6">
    <source>
        <dbReference type="Proteomes" id="UP000596661"/>
    </source>
</evidence>
<sequence length="169" mass="18698">MGQCVSCLDEEKKQQRKEEERLAAAEVRARAAEAAEKRQEQFEKSAAGRAARAQQQGLAKQASNTNKGEPVLKVSSSSFSNSSDHLDHFQPFRFPKHLLHPSQCCGGIAFKAINAQRPILKVLRVLLEIHQPSLLEAWGSFSTVRIMLDATKPFPRGVLILFPGMAFAT</sequence>
<dbReference type="Proteomes" id="UP000596661">
    <property type="component" value="Chromosome 7"/>
</dbReference>
<dbReference type="AlphaFoldDB" id="A0A803Q543"/>
<accession>A0A803Q543</accession>
<dbReference type="Pfam" id="PF15811">
    <property type="entry name" value="SVIP"/>
    <property type="match status" value="1"/>
</dbReference>
<evidence type="ECO:0000313" key="5">
    <source>
        <dbReference type="EnsemblPlants" id="cds.evm.model.07.451"/>
    </source>
</evidence>
<keyword evidence="1" id="KW-0519">Myristate</keyword>
<reference evidence="5" key="2">
    <citation type="submission" date="2021-03" db="UniProtKB">
        <authorList>
            <consortium name="EnsemblPlants"/>
        </authorList>
    </citation>
    <scope>IDENTIFICATION</scope>
</reference>
<reference evidence="5" key="1">
    <citation type="submission" date="2018-11" db="EMBL/GenBank/DDBJ databases">
        <authorList>
            <person name="Grassa J C."/>
        </authorList>
    </citation>
    <scope>NUCLEOTIDE SEQUENCE [LARGE SCALE GENOMIC DNA]</scope>
</reference>
<dbReference type="EMBL" id="UZAU01000635">
    <property type="status" value="NOT_ANNOTATED_CDS"/>
    <property type="molecule type" value="Genomic_DNA"/>
</dbReference>
<feature type="compositionally biased region" description="Basic and acidic residues" evidence="4">
    <location>
        <begin position="33"/>
        <end position="43"/>
    </location>
</feature>
<dbReference type="InterPro" id="IPR031632">
    <property type="entry name" value="SVIP"/>
</dbReference>
<dbReference type="EnsemblPlants" id="evm.model.07.451">
    <property type="protein sequence ID" value="cds.evm.model.07.451"/>
    <property type="gene ID" value="evm.TU.07.451"/>
</dbReference>
<proteinExistence type="predicted"/>
<dbReference type="Gramene" id="evm.model.07.451">
    <property type="protein sequence ID" value="cds.evm.model.07.451"/>
    <property type="gene ID" value="evm.TU.07.451"/>
</dbReference>
<keyword evidence="3" id="KW-0449">Lipoprotein</keyword>
<evidence type="ECO:0000256" key="4">
    <source>
        <dbReference type="SAM" id="MobiDB-lite"/>
    </source>
</evidence>
<feature type="region of interest" description="Disordered" evidence="4">
    <location>
        <begin position="33"/>
        <end position="80"/>
    </location>
</feature>
<evidence type="ECO:0000256" key="1">
    <source>
        <dbReference type="ARBA" id="ARBA00022707"/>
    </source>
</evidence>
<dbReference type="PANTHER" id="PTHR36813">
    <property type="entry name" value="TRANSMEMBRANE PROTEIN"/>
    <property type="match status" value="1"/>
</dbReference>
<evidence type="ECO:0000256" key="2">
    <source>
        <dbReference type="ARBA" id="ARBA00023139"/>
    </source>
</evidence>
<evidence type="ECO:0000256" key="3">
    <source>
        <dbReference type="ARBA" id="ARBA00023288"/>
    </source>
</evidence>
<name>A0A803Q543_CANSA</name>
<keyword evidence="6" id="KW-1185">Reference proteome</keyword>
<feature type="compositionally biased region" description="Low complexity" evidence="4">
    <location>
        <begin position="47"/>
        <end position="62"/>
    </location>
</feature>
<organism evidence="5 6">
    <name type="scientific">Cannabis sativa</name>
    <name type="common">Hemp</name>
    <name type="synonym">Marijuana</name>
    <dbReference type="NCBI Taxonomy" id="3483"/>
    <lineage>
        <taxon>Eukaryota</taxon>
        <taxon>Viridiplantae</taxon>
        <taxon>Streptophyta</taxon>
        <taxon>Embryophyta</taxon>
        <taxon>Tracheophyta</taxon>
        <taxon>Spermatophyta</taxon>
        <taxon>Magnoliopsida</taxon>
        <taxon>eudicotyledons</taxon>
        <taxon>Gunneridae</taxon>
        <taxon>Pentapetalae</taxon>
        <taxon>rosids</taxon>
        <taxon>fabids</taxon>
        <taxon>Rosales</taxon>
        <taxon>Cannabaceae</taxon>
        <taxon>Cannabis</taxon>
    </lineage>
</organism>
<dbReference type="PANTHER" id="PTHR36813:SF1">
    <property type="entry name" value="TRANSMEMBRANE PROTEIN"/>
    <property type="match status" value="1"/>
</dbReference>
<keyword evidence="2" id="KW-0564">Palmitate</keyword>